<evidence type="ECO:0000256" key="5">
    <source>
        <dbReference type="PROSITE-ProRule" id="PRU00023"/>
    </source>
</evidence>
<feature type="region of interest" description="Disordered" evidence="7">
    <location>
        <begin position="859"/>
        <end position="950"/>
    </location>
</feature>
<sequence>MNLKKLVEQRSYARSTKEKADITLELAISYTENDDHEAALKEYLQLLELRKSTGGKLQYGVASRFVAECYIELGEYDKAIGYTNDYLKISVELGNKVEQQRAFVTLGRCFLNRADTLKDGDLLLKNLKSASQCFFNSIKLVKELDTTADTSELPEMRAVSLLNLGQVFRAKCEYDHAIDQYAQSIRLAHKYQLQKLLFRACYQMADVTINRPTTDPLEPSDRSEILKRLTTPAVQRSLGLISTALRCSMAKKCSDAEAKDLLKNLKELLAQVYLALGCFRKAAKVYRLMKLNHPNSSDVFQQMIKTSMLLSNAFQSLPEYAPDNPEVFLEASRAHEKLGDLYSGLELNGPALVHYRYMLMYGECAHQSHSSPNHNRGELVKLIDSALVSVAETYRTLKDYSNCAKVYGREIQWATSNGMPNADIANSWFSLAQAQRLCLHPEPPASINQGNMNDSQTTVDSLNSALEAARRSSSVDLMIDILTELVDFHEQHHDKIALKAAQSELARLSTNKPRSSEGEEEEEEEEDSGSESAKKNSELDEEAVTKFTEALSSDSEVERCIGHSDILGEFHDSKGSGKRKGKALCLKTNMKGETPLHVAAINGDMDHVVKLIEVLGHPVNITDGAGWLPIHEAAFNDRTEVATYLLDRGARLDDPGCPLDCSTPLFEAIHGRALATALLLVKRGANLWHRNKQGECLPHLLDAWEPVRRSTCTFAQQRALYDELLVAIKERLGSDYDRWCNLRRCSPTRGSQSSSSSSPCSPVASSSKCTQRPTISRYRGRSFSLNLDGEEDDDGVKDVPTPARSRRTQRGGLVPPRMKSLRERGWDELLVDLDEEPTTLPKASSKKVAAVENYKQAMQAVGGSSTRSAKRRKSEGTRVHSKSKQHAHVIDADDEGWLVPDERPSKQHGGPSSTVREHFDSAGVRNTNQQTVTSPRRTVTSWAKTPRSREKLHDISNVQDTSLEFLPQTAFTSTQNPSSSLQHMKSKNLPRSPAVLSAQTSTPLITGASSDTRGPKAIPAAPLQKLAVPSDSTPAATLPPPLSGRLNPCTVKVAFADVSILVPVDDSSRSVAWLAGEAYRRRQILTGCHRNLNSALDITTVVRLSTRDGALLLNTDRLHSVIPALGKSDLVIEILAELLEPPDSSIPSTPMTSSPVVCNPLSYPSSMLSGVEQQISLQPKFLKQASTSNAQKINAIASSRFFKATLDKVRSTNVIDLSFLGLSDEDCCLILDQLLAHGIRTVTEIRLKGNRLKVSVTDPVHPDESANLLGSILARFSSCLTKLDLSANLIDLQGIRCLLEKLKNALETSPDSLVLLPRLEQLDLSYNPSLGLSVDGCPTHLRPSDSRPNAPYTSWAALLTNLTIAFPKLNYVNLAGCCLDSAFTDFSKTTGPSISESVSSDSCITVLCELDLSWNPSLSSAELLTFLSSRTFAGLRRLCLRGCSMETQRNLNIYSSSLPFSMADIATFKWGPAVDKDKTENQTRSGKHQSGSSLGDQIVQTLSVLINKGRFHLQTLDLGHCQLTYHCLDSLRSLFGTPGTSLTSVQLDSNPGLVFCSPLNSTVQQRTWVEVLQATAHSASALVSLTIDMPDVCTDDALAAAVAAVESKLLPGLSSTPLQELVLVGAPPVSDASSSTLTSLDSALSNDQKFSNVLAGLFSSRFGKLSKVKSSHDRISFGIL</sequence>
<evidence type="ECO:0000313" key="9">
    <source>
        <dbReference type="Proteomes" id="UP001497525"/>
    </source>
</evidence>
<reference evidence="8" key="1">
    <citation type="submission" date="2024-06" db="EMBL/GenBank/DDBJ databases">
        <authorList>
            <person name="Liu X."/>
            <person name="Lenzi L."/>
            <person name="Haldenby T S."/>
            <person name="Uol C."/>
        </authorList>
    </citation>
    <scope>NUCLEOTIDE SEQUENCE</scope>
</reference>
<feature type="repeat" description="TPR" evidence="6">
    <location>
        <begin position="20"/>
        <end position="53"/>
    </location>
</feature>
<dbReference type="SMART" id="SM00028">
    <property type="entry name" value="TPR"/>
    <property type="match status" value="3"/>
</dbReference>
<dbReference type="InterPro" id="IPR002110">
    <property type="entry name" value="Ankyrin_rpt"/>
</dbReference>
<feature type="compositionally biased region" description="Polar residues" evidence="7">
    <location>
        <begin position="971"/>
        <end position="983"/>
    </location>
</feature>
<evidence type="ECO:0000256" key="1">
    <source>
        <dbReference type="ARBA" id="ARBA00004123"/>
    </source>
</evidence>
<dbReference type="InterPro" id="IPR032675">
    <property type="entry name" value="LRR_dom_sf"/>
</dbReference>
<feature type="compositionally biased region" description="Low complexity" evidence="7">
    <location>
        <begin position="747"/>
        <end position="767"/>
    </location>
</feature>
<feature type="region of interest" description="Disordered" evidence="7">
    <location>
        <begin position="507"/>
        <end position="542"/>
    </location>
</feature>
<organism evidence="8 9">
    <name type="scientific">Calicophoron daubneyi</name>
    <name type="common">Rumen fluke</name>
    <name type="synonym">Paramphistomum daubneyi</name>
    <dbReference type="NCBI Taxonomy" id="300641"/>
    <lineage>
        <taxon>Eukaryota</taxon>
        <taxon>Metazoa</taxon>
        <taxon>Spiralia</taxon>
        <taxon>Lophotrochozoa</taxon>
        <taxon>Platyhelminthes</taxon>
        <taxon>Trematoda</taxon>
        <taxon>Digenea</taxon>
        <taxon>Plagiorchiida</taxon>
        <taxon>Pronocephalata</taxon>
        <taxon>Paramphistomoidea</taxon>
        <taxon>Paramphistomidae</taxon>
        <taxon>Calicophoron</taxon>
    </lineage>
</organism>
<dbReference type="SUPFAM" id="SSF48403">
    <property type="entry name" value="Ankyrin repeat"/>
    <property type="match status" value="1"/>
</dbReference>
<dbReference type="Pfam" id="PF12796">
    <property type="entry name" value="Ank_2"/>
    <property type="match status" value="1"/>
</dbReference>
<dbReference type="PROSITE" id="PS50088">
    <property type="entry name" value="ANK_REPEAT"/>
    <property type="match status" value="2"/>
</dbReference>
<comment type="caution">
    <text evidence="8">The sequence shown here is derived from an EMBL/GenBank/DDBJ whole genome shotgun (WGS) entry which is preliminary data.</text>
</comment>
<dbReference type="Gene3D" id="3.10.20.90">
    <property type="entry name" value="Phosphatidylinositol 3-kinase Catalytic Subunit, Chain A, domain 1"/>
    <property type="match status" value="1"/>
</dbReference>
<keyword evidence="6" id="KW-0802">TPR repeat</keyword>
<comment type="subcellular location">
    <subcellularLocation>
        <location evidence="1">Nucleus</location>
    </subcellularLocation>
</comment>
<keyword evidence="4" id="KW-0539">Nucleus</keyword>
<feature type="repeat" description="ANK" evidence="5">
    <location>
        <begin position="591"/>
        <end position="624"/>
    </location>
</feature>
<dbReference type="PROSITE" id="PS50297">
    <property type="entry name" value="ANK_REP_REGION"/>
    <property type="match status" value="2"/>
</dbReference>
<dbReference type="PANTHER" id="PTHR46358:SF1">
    <property type="entry name" value="TONSOKU-LIKE PROTEIN"/>
    <property type="match status" value="1"/>
</dbReference>
<feature type="compositionally biased region" description="Polar residues" evidence="7">
    <location>
        <begin position="924"/>
        <end position="943"/>
    </location>
</feature>
<evidence type="ECO:0000256" key="4">
    <source>
        <dbReference type="ARBA" id="ARBA00023242"/>
    </source>
</evidence>
<dbReference type="PROSITE" id="PS50005">
    <property type="entry name" value="TPR"/>
    <property type="match status" value="2"/>
</dbReference>
<keyword evidence="3" id="KW-0677">Repeat</keyword>
<evidence type="ECO:0000256" key="6">
    <source>
        <dbReference type="PROSITE-ProRule" id="PRU00339"/>
    </source>
</evidence>
<evidence type="ECO:0000313" key="8">
    <source>
        <dbReference type="EMBL" id="CAL5139518.1"/>
    </source>
</evidence>
<feature type="region of interest" description="Disordered" evidence="7">
    <location>
        <begin position="971"/>
        <end position="992"/>
    </location>
</feature>
<name>A0AAV2TSX8_CALDB</name>
<dbReference type="GO" id="GO:0000724">
    <property type="term" value="P:double-strand break repair via homologous recombination"/>
    <property type="evidence" value="ECO:0007669"/>
    <property type="project" value="TreeGrafter"/>
</dbReference>
<feature type="region of interest" description="Disordered" evidence="7">
    <location>
        <begin position="746"/>
        <end position="818"/>
    </location>
</feature>
<dbReference type="InterPro" id="IPR036770">
    <property type="entry name" value="Ankyrin_rpt-contain_sf"/>
</dbReference>
<evidence type="ECO:0000256" key="3">
    <source>
        <dbReference type="ARBA" id="ARBA00022737"/>
    </source>
</evidence>
<dbReference type="InterPro" id="IPR052311">
    <property type="entry name" value="MMS22L-TONSL_complex_comp"/>
</dbReference>
<protein>
    <recommendedName>
        <fullName evidence="10">Tonsoku-like protein</fullName>
    </recommendedName>
</protein>
<dbReference type="Gene3D" id="3.80.10.10">
    <property type="entry name" value="Ribonuclease Inhibitor"/>
    <property type="match status" value="2"/>
</dbReference>
<feature type="compositionally biased region" description="Basic residues" evidence="7">
    <location>
        <begin position="868"/>
        <end position="887"/>
    </location>
</feature>
<feature type="compositionally biased region" description="Acidic residues" evidence="7">
    <location>
        <begin position="518"/>
        <end position="529"/>
    </location>
</feature>
<accession>A0AAV2TSX8</accession>
<keyword evidence="5" id="KW-0040">ANK repeat</keyword>
<dbReference type="SUPFAM" id="SSF48452">
    <property type="entry name" value="TPR-like"/>
    <property type="match status" value="2"/>
</dbReference>
<evidence type="ECO:0008006" key="10">
    <source>
        <dbReference type="Google" id="ProtNLM"/>
    </source>
</evidence>
<proteinExistence type="predicted"/>
<dbReference type="InterPro" id="IPR019734">
    <property type="entry name" value="TPR_rpt"/>
</dbReference>
<dbReference type="SUPFAM" id="SSF52047">
    <property type="entry name" value="RNI-like"/>
    <property type="match status" value="1"/>
</dbReference>
<dbReference type="GO" id="GO:0031297">
    <property type="term" value="P:replication fork processing"/>
    <property type="evidence" value="ECO:0007669"/>
    <property type="project" value="TreeGrafter"/>
</dbReference>
<dbReference type="GO" id="GO:0043596">
    <property type="term" value="C:nuclear replication fork"/>
    <property type="evidence" value="ECO:0007669"/>
    <property type="project" value="TreeGrafter"/>
</dbReference>
<dbReference type="Gene3D" id="1.25.40.20">
    <property type="entry name" value="Ankyrin repeat-containing domain"/>
    <property type="match status" value="1"/>
</dbReference>
<dbReference type="PANTHER" id="PTHR46358">
    <property type="entry name" value="TONSOKU-LIKE PROTEIN"/>
    <property type="match status" value="1"/>
</dbReference>
<dbReference type="SMART" id="SM00248">
    <property type="entry name" value="ANK"/>
    <property type="match status" value="3"/>
</dbReference>
<gene>
    <name evidence="8" type="ORF">CDAUBV1_LOCUS14549</name>
</gene>
<feature type="repeat" description="ANK" evidence="5">
    <location>
        <begin position="625"/>
        <end position="653"/>
    </location>
</feature>
<evidence type="ECO:0000256" key="7">
    <source>
        <dbReference type="SAM" id="MobiDB-lite"/>
    </source>
</evidence>
<dbReference type="Pfam" id="PF13424">
    <property type="entry name" value="TPR_12"/>
    <property type="match status" value="1"/>
</dbReference>
<dbReference type="Gene3D" id="1.25.40.10">
    <property type="entry name" value="Tetratricopeptide repeat domain"/>
    <property type="match status" value="1"/>
</dbReference>
<dbReference type="Proteomes" id="UP001497525">
    <property type="component" value="Unassembled WGS sequence"/>
</dbReference>
<evidence type="ECO:0000256" key="2">
    <source>
        <dbReference type="ARBA" id="ARBA00022614"/>
    </source>
</evidence>
<feature type="repeat" description="TPR" evidence="6">
    <location>
        <begin position="158"/>
        <end position="191"/>
    </location>
</feature>
<dbReference type="EMBL" id="CAXLJL010000601">
    <property type="protein sequence ID" value="CAL5139518.1"/>
    <property type="molecule type" value="Genomic_DNA"/>
</dbReference>
<keyword evidence="2" id="KW-0433">Leucine-rich repeat</keyword>
<dbReference type="InterPro" id="IPR011990">
    <property type="entry name" value="TPR-like_helical_dom_sf"/>
</dbReference>